<gene>
    <name evidence="2" type="ORF">RT97_16520</name>
</gene>
<dbReference type="CDD" id="cd00143">
    <property type="entry name" value="PP2Cc"/>
    <property type="match status" value="1"/>
</dbReference>
<sequence length="279" mass="29963">MEIEIVTLSRQGGRTYNEDVHGHWHDERYVACLVADGAGGHGGGDVAAATARSSMLGGFSAAPGLDEFTLRTLVEQANRDVVARQAEGGKLAGMRSTVVFAAIDLENQALAWVHSGDSRAYLFRGGAIVARTTDHSLVQQMVAGGMLDEEGARLHPQRNMLLSALGSIEEAPDIAVSDRMRLVAGDVLLLCSDGVWEPLGDECLVDTLHASRTPSQWTEQLDTQIKSRAKPGHDNYTALTLWVMPDDADDATRLMPAVEEVTMPAPIEEPPATPEKPAE</sequence>
<protein>
    <submittedName>
        <fullName evidence="2">Serine/threonine protein phosphatase</fullName>
    </submittedName>
</protein>
<dbReference type="InterPro" id="IPR036457">
    <property type="entry name" value="PPM-type-like_dom_sf"/>
</dbReference>
<organism evidence="2 3">
    <name type="scientific">Variovorax paradoxus</name>
    <dbReference type="NCBI Taxonomy" id="34073"/>
    <lineage>
        <taxon>Bacteria</taxon>
        <taxon>Pseudomonadati</taxon>
        <taxon>Pseudomonadota</taxon>
        <taxon>Betaproteobacteria</taxon>
        <taxon>Burkholderiales</taxon>
        <taxon>Comamonadaceae</taxon>
        <taxon>Variovorax</taxon>
    </lineage>
</organism>
<proteinExistence type="predicted"/>
<dbReference type="SMART" id="SM00331">
    <property type="entry name" value="PP2C_SIG"/>
    <property type="match status" value="1"/>
</dbReference>
<dbReference type="Pfam" id="PF13672">
    <property type="entry name" value="PP2C_2"/>
    <property type="match status" value="1"/>
</dbReference>
<evidence type="ECO:0000259" key="1">
    <source>
        <dbReference type="PROSITE" id="PS51746"/>
    </source>
</evidence>
<reference evidence="2 3" key="1">
    <citation type="submission" date="2014-12" db="EMBL/GenBank/DDBJ databases">
        <title>16Stimator: statistical estimation of ribosomal gene copy numbers from draft genome assemblies.</title>
        <authorList>
            <person name="Perisin M.A."/>
            <person name="Vetter M."/>
            <person name="Gilbert J.A."/>
            <person name="Bergelson J."/>
        </authorList>
    </citation>
    <scope>NUCLEOTIDE SEQUENCE [LARGE SCALE GENOMIC DNA]</scope>
    <source>
        <strain evidence="2 3">MEDvA23</strain>
    </source>
</reference>
<feature type="domain" description="PPM-type phosphatase" evidence="1">
    <location>
        <begin position="2"/>
        <end position="279"/>
    </location>
</feature>
<evidence type="ECO:0000313" key="2">
    <source>
        <dbReference type="EMBL" id="KIQ31229.1"/>
    </source>
</evidence>
<comment type="caution">
    <text evidence="2">The sequence shown here is derived from an EMBL/GenBank/DDBJ whole genome shotgun (WGS) entry which is preliminary data.</text>
</comment>
<dbReference type="SMART" id="SM00332">
    <property type="entry name" value="PP2Cc"/>
    <property type="match status" value="1"/>
</dbReference>
<dbReference type="InterPro" id="IPR001932">
    <property type="entry name" value="PPM-type_phosphatase-like_dom"/>
</dbReference>
<dbReference type="Proteomes" id="UP000032067">
    <property type="component" value="Unassembled WGS sequence"/>
</dbReference>
<dbReference type="PROSITE" id="PS51746">
    <property type="entry name" value="PPM_2"/>
    <property type="match status" value="1"/>
</dbReference>
<dbReference type="AlphaFoldDB" id="A0A0D0MK18"/>
<name>A0A0D0MK18_VARPD</name>
<dbReference type="EMBL" id="JXQQ01000035">
    <property type="protein sequence ID" value="KIQ31229.1"/>
    <property type="molecule type" value="Genomic_DNA"/>
</dbReference>
<accession>A0A0D0MK18</accession>
<dbReference type="Gene3D" id="3.60.40.10">
    <property type="entry name" value="PPM-type phosphatase domain"/>
    <property type="match status" value="1"/>
</dbReference>
<dbReference type="RefSeq" id="WP_042579881.1">
    <property type="nucleotide sequence ID" value="NZ_JXQQ01000035.1"/>
</dbReference>
<dbReference type="SUPFAM" id="SSF81606">
    <property type="entry name" value="PP2C-like"/>
    <property type="match status" value="1"/>
</dbReference>
<evidence type="ECO:0000313" key="3">
    <source>
        <dbReference type="Proteomes" id="UP000032067"/>
    </source>
</evidence>
<dbReference type="OrthoDB" id="9801841at2"/>